<name>A0A6J5YJZ9_9ZZZZ</name>
<evidence type="ECO:0000313" key="6">
    <source>
        <dbReference type="EMBL" id="CAB4846705.1"/>
    </source>
</evidence>
<dbReference type="GO" id="GO:0047355">
    <property type="term" value="F:CDP-glycerol glycerophosphotransferase activity"/>
    <property type="evidence" value="ECO:0007669"/>
    <property type="project" value="InterPro"/>
</dbReference>
<dbReference type="AlphaFoldDB" id="A0A6J5YJZ9"/>
<dbReference type="EMBL" id="CAESAD010000004">
    <property type="protein sequence ID" value="CAB4338294.1"/>
    <property type="molecule type" value="Genomic_DNA"/>
</dbReference>
<dbReference type="InterPro" id="IPR007554">
    <property type="entry name" value="Glycerophosphate_synth"/>
</dbReference>
<evidence type="ECO:0000313" key="7">
    <source>
        <dbReference type="EMBL" id="CAB5012339.1"/>
    </source>
</evidence>
<dbReference type="EMBL" id="CAFBPK010000004">
    <property type="protein sequence ID" value="CAB5012339.1"/>
    <property type="molecule type" value="Genomic_DNA"/>
</dbReference>
<dbReference type="Gene3D" id="3.40.50.12580">
    <property type="match status" value="1"/>
</dbReference>
<evidence type="ECO:0000313" key="5">
    <source>
        <dbReference type="EMBL" id="CAB4795400.1"/>
    </source>
</evidence>
<dbReference type="GO" id="GO:0016020">
    <property type="term" value="C:membrane"/>
    <property type="evidence" value="ECO:0007669"/>
    <property type="project" value="InterPro"/>
</dbReference>
<dbReference type="EMBL" id="CAFBQG010000005">
    <property type="protein sequence ID" value="CAB5044169.1"/>
    <property type="molecule type" value="Genomic_DNA"/>
</dbReference>
<sequence length="429" mass="47631">MAKQSLKAAIPAPIRDGVAIALDVLRIRKRFVDGPMGFDPTQGLPVDVAVYFPDNMAKAYQLTQWLPVLESHPTDLTFGIVVRKIPVYQELKELTKLPIAYVPTFADVMELYRVSPFKAVMYVNNGVGNFQSLTVAELAHIHVNHGESDKICMVSNQVKAYDRVFVAGEAAVLRHRAALSEFNEQVLVRVGRPQLDDNPAPSIPTSTRRTVLYAPTWAGEDEANNYTSMEHMAPAIIDAILAQPAARVIYKPHPRIADASDEQIRKNHKYVLRAIKQANAKDPSAGHQVREAGDILAIFPRVDLLVSDVSSIALDFLYLRTEAPIILTDRRNDIAKLRIDSPLSAATQVFTKDNIANAAQIIAEVLNQDQFVQDRKVLREFYFDNVQAGESAPRFYSAMREAITAHSVDAARAKSLAESGTGPRFEHRP</sequence>
<evidence type="ECO:0000313" key="8">
    <source>
        <dbReference type="EMBL" id="CAB5044169.1"/>
    </source>
</evidence>
<evidence type="ECO:0000313" key="3">
    <source>
        <dbReference type="EMBL" id="CAB4709473.1"/>
    </source>
</evidence>
<accession>A0A6J5YJZ9</accession>
<dbReference type="EMBL" id="CAEZZD010000072">
    <property type="protein sequence ID" value="CAB4748713.1"/>
    <property type="molecule type" value="Genomic_DNA"/>
</dbReference>
<gene>
    <name evidence="3" type="ORF">UFOPK2648_00804</name>
    <name evidence="4" type="ORF">UFOPK2824_00580</name>
    <name evidence="5" type="ORF">UFOPK3037_00251</name>
    <name evidence="6" type="ORF">UFOPK3278_00411</name>
    <name evidence="1" type="ORF">UFOPK3406_00121</name>
    <name evidence="2" type="ORF">UFOPK3925_00756</name>
    <name evidence="7" type="ORF">UFOPK4097_00392</name>
    <name evidence="8" type="ORF">UFOPK4301_00093</name>
</gene>
<protein>
    <submittedName>
        <fullName evidence="1">Unannotated protein</fullName>
    </submittedName>
</protein>
<dbReference type="EMBL" id="CAFAAO010000002">
    <property type="protein sequence ID" value="CAB4795400.1"/>
    <property type="molecule type" value="Genomic_DNA"/>
</dbReference>
<evidence type="ECO:0000313" key="1">
    <source>
        <dbReference type="EMBL" id="CAB4330384.1"/>
    </source>
</evidence>
<organism evidence="1">
    <name type="scientific">freshwater metagenome</name>
    <dbReference type="NCBI Taxonomy" id="449393"/>
    <lineage>
        <taxon>unclassified sequences</taxon>
        <taxon>metagenomes</taxon>
        <taxon>ecological metagenomes</taxon>
    </lineage>
</organism>
<reference evidence="1" key="1">
    <citation type="submission" date="2020-05" db="EMBL/GenBank/DDBJ databases">
        <authorList>
            <person name="Chiriac C."/>
            <person name="Salcher M."/>
            <person name="Ghai R."/>
            <person name="Kavagutti S V."/>
        </authorList>
    </citation>
    <scope>NUCLEOTIDE SEQUENCE</scope>
</reference>
<dbReference type="EMBL" id="CAESAI010000002">
    <property type="protein sequence ID" value="CAB4330384.1"/>
    <property type="molecule type" value="Genomic_DNA"/>
</dbReference>
<dbReference type="EMBL" id="CAFBIX010000009">
    <property type="protein sequence ID" value="CAB4846705.1"/>
    <property type="molecule type" value="Genomic_DNA"/>
</dbReference>
<evidence type="ECO:0000313" key="4">
    <source>
        <dbReference type="EMBL" id="CAB4748713.1"/>
    </source>
</evidence>
<dbReference type="Pfam" id="PF04464">
    <property type="entry name" value="Glyphos_transf"/>
    <property type="match status" value="1"/>
</dbReference>
<dbReference type="EMBL" id="CAEZYC010000039">
    <property type="protein sequence ID" value="CAB4709473.1"/>
    <property type="molecule type" value="Genomic_DNA"/>
</dbReference>
<proteinExistence type="predicted"/>
<evidence type="ECO:0000313" key="2">
    <source>
        <dbReference type="EMBL" id="CAB4338294.1"/>
    </source>
</evidence>
<dbReference type="InterPro" id="IPR043148">
    <property type="entry name" value="TagF_C"/>
</dbReference>